<dbReference type="AlphaFoldDB" id="A0A6J4J0S6"/>
<gene>
    <name evidence="1" type="ORF">AVDCRST_MAG93-2350</name>
</gene>
<sequence length="111" mass="12369">QTVVERGFGDIALIDDDVGLAQSGLDVAALVRLRLAGQVAFLMQLRRVGALRRLDVHYERQRLVLDLDQPQRVAGDLLRVGGHCRYLIPDEPHRVVEELAVGVPLDLRRIG</sequence>
<dbReference type="EMBL" id="CADCTR010000799">
    <property type="protein sequence ID" value="CAA9264690.1"/>
    <property type="molecule type" value="Genomic_DNA"/>
</dbReference>
<accession>A0A6J4J0S6</accession>
<reference evidence="1" key="1">
    <citation type="submission" date="2020-02" db="EMBL/GenBank/DDBJ databases">
        <authorList>
            <person name="Meier V. D."/>
        </authorList>
    </citation>
    <scope>NUCLEOTIDE SEQUENCE</scope>
    <source>
        <strain evidence="1">AVDCRST_MAG93</strain>
    </source>
</reference>
<feature type="non-terminal residue" evidence="1">
    <location>
        <position position="1"/>
    </location>
</feature>
<name>A0A6J4J0S6_9CHLR</name>
<protein>
    <submittedName>
        <fullName evidence="1">Uncharacterized protein</fullName>
    </submittedName>
</protein>
<evidence type="ECO:0000313" key="1">
    <source>
        <dbReference type="EMBL" id="CAA9264690.1"/>
    </source>
</evidence>
<organism evidence="1">
    <name type="scientific">uncultured Chloroflexia bacterium</name>
    <dbReference type="NCBI Taxonomy" id="1672391"/>
    <lineage>
        <taxon>Bacteria</taxon>
        <taxon>Bacillati</taxon>
        <taxon>Chloroflexota</taxon>
        <taxon>Chloroflexia</taxon>
        <taxon>environmental samples</taxon>
    </lineage>
</organism>
<proteinExistence type="predicted"/>